<comment type="caution">
    <text evidence="1">The sequence shown here is derived from an EMBL/GenBank/DDBJ whole genome shotgun (WGS) entry which is preliminary data.</text>
</comment>
<dbReference type="EMBL" id="CM042034">
    <property type="protein sequence ID" value="KAI3762792.1"/>
    <property type="molecule type" value="Genomic_DNA"/>
</dbReference>
<gene>
    <name evidence="1" type="ORF">L1987_53233</name>
</gene>
<name>A0ACB9EWJ0_9ASTR</name>
<evidence type="ECO:0000313" key="2">
    <source>
        <dbReference type="Proteomes" id="UP001056120"/>
    </source>
</evidence>
<dbReference type="Proteomes" id="UP001056120">
    <property type="component" value="Linkage Group LG17"/>
</dbReference>
<keyword evidence="2" id="KW-1185">Reference proteome</keyword>
<organism evidence="1 2">
    <name type="scientific">Smallanthus sonchifolius</name>
    <dbReference type="NCBI Taxonomy" id="185202"/>
    <lineage>
        <taxon>Eukaryota</taxon>
        <taxon>Viridiplantae</taxon>
        <taxon>Streptophyta</taxon>
        <taxon>Embryophyta</taxon>
        <taxon>Tracheophyta</taxon>
        <taxon>Spermatophyta</taxon>
        <taxon>Magnoliopsida</taxon>
        <taxon>eudicotyledons</taxon>
        <taxon>Gunneridae</taxon>
        <taxon>Pentapetalae</taxon>
        <taxon>asterids</taxon>
        <taxon>campanulids</taxon>
        <taxon>Asterales</taxon>
        <taxon>Asteraceae</taxon>
        <taxon>Asteroideae</taxon>
        <taxon>Heliantheae alliance</taxon>
        <taxon>Millerieae</taxon>
        <taxon>Smallanthus</taxon>
    </lineage>
</organism>
<evidence type="ECO:0000313" key="1">
    <source>
        <dbReference type="EMBL" id="KAI3762792.1"/>
    </source>
</evidence>
<reference evidence="2" key="1">
    <citation type="journal article" date="2022" name="Mol. Ecol. Resour.">
        <title>The genomes of chicory, endive, great burdock and yacon provide insights into Asteraceae palaeo-polyploidization history and plant inulin production.</title>
        <authorList>
            <person name="Fan W."/>
            <person name="Wang S."/>
            <person name="Wang H."/>
            <person name="Wang A."/>
            <person name="Jiang F."/>
            <person name="Liu H."/>
            <person name="Zhao H."/>
            <person name="Xu D."/>
            <person name="Zhang Y."/>
        </authorList>
    </citation>
    <scope>NUCLEOTIDE SEQUENCE [LARGE SCALE GENOMIC DNA]</scope>
    <source>
        <strain evidence="2">cv. Yunnan</strain>
    </source>
</reference>
<protein>
    <submittedName>
        <fullName evidence="1">Uncharacterized protein</fullName>
    </submittedName>
</protein>
<proteinExistence type="predicted"/>
<sequence>MAPFVACTFINRNLFSFLEEMITRSKYGTTNYTGVCLHFLAILIIFGLFSFTMRIPGLLVPVMIRLSGYGTGSLVLAYLF</sequence>
<accession>A0ACB9EWJ0</accession>
<reference evidence="1 2" key="2">
    <citation type="journal article" date="2022" name="Mol. Ecol. Resour.">
        <title>The genomes of chicory, endive, great burdock and yacon provide insights into Asteraceae paleo-polyploidization history and plant inulin production.</title>
        <authorList>
            <person name="Fan W."/>
            <person name="Wang S."/>
            <person name="Wang H."/>
            <person name="Wang A."/>
            <person name="Jiang F."/>
            <person name="Liu H."/>
            <person name="Zhao H."/>
            <person name="Xu D."/>
            <person name="Zhang Y."/>
        </authorList>
    </citation>
    <scope>NUCLEOTIDE SEQUENCE [LARGE SCALE GENOMIC DNA]</scope>
    <source>
        <strain evidence="2">cv. Yunnan</strain>
        <tissue evidence="1">Leaves</tissue>
    </source>
</reference>